<dbReference type="Proteomes" id="UP000515123">
    <property type="component" value="Linkage group 15"/>
</dbReference>
<dbReference type="InterPro" id="IPR033121">
    <property type="entry name" value="PEPTIDASE_A1"/>
</dbReference>
<dbReference type="OrthoDB" id="2747330at2759"/>
<dbReference type="AlphaFoldDB" id="A0A6P5GFH6"/>
<dbReference type="GeneID" id="109721109"/>
<dbReference type="PANTHER" id="PTHR13683">
    <property type="entry name" value="ASPARTYL PROTEASES"/>
    <property type="match status" value="1"/>
</dbReference>
<dbReference type="InterPro" id="IPR032861">
    <property type="entry name" value="TAXi_N"/>
</dbReference>
<organism evidence="5 6">
    <name type="scientific">Ananas comosus</name>
    <name type="common">Pineapple</name>
    <name type="synonym">Ananas ananas</name>
    <dbReference type="NCBI Taxonomy" id="4615"/>
    <lineage>
        <taxon>Eukaryota</taxon>
        <taxon>Viridiplantae</taxon>
        <taxon>Streptophyta</taxon>
        <taxon>Embryophyta</taxon>
        <taxon>Tracheophyta</taxon>
        <taxon>Spermatophyta</taxon>
        <taxon>Magnoliopsida</taxon>
        <taxon>Liliopsida</taxon>
        <taxon>Poales</taxon>
        <taxon>Bromeliaceae</taxon>
        <taxon>Bromelioideae</taxon>
        <taxon>Ananas</taxon>
    </lineage>
</organism>
<feature type="signal peptide" evidence="3">
    <location>
        <begin position="1"/>
        <end position="26"/>
    </location>
</feature>
<dbReference type="InterPro" id="IPR021109">
    <property type="entry name" value="Peptidase_aspartic_dom_sf"/>
</dbReference>
<reference evidence="6" key="2">
    <citation type="submission" date="2025-08" db="UniProtKB">
        <authorList>
            <consortium name="RefSeq"/>
        </authorList>
    </citation>
    <scope>IDENTIFICATION</scope>
    <source>
        <tissue evidence="6">Leaf</tissue>
    </source>
</reference>
<comment type="similarity">
    <text evidence="1">Belongs to the peptidase A1 family.</text>
</comment>
<evidence type="ECO:0000256" key="3">
    <source>
        <dbReference type="SAM" id="SignalP"/>
    </source>
</evidence>
<dbReference type="GO" id="GO:0043067">
    <property type="term" value="P:regulation of programmed cell death"/>
    <property type="evidence" value="ECO:0007669"/>
    <property type="project" value="EnsemblPlants"/>
</dbReference>
<evidence type="ECO:0000259" key="4">
    <source>
        <dbReference type="PROSITE" id="PS51767"/>
    </source>
</evidence>
<evidence type="ECO:0000256" key="2">
    <source>
        <dbReference type="PIRSR" id="PIRSR601461-1"/>
    </source>
</evidence>
<dbReference type="PROSITE" id="PS51767">
    <property type="entry name" value="PEPTIDASE_A1"/>
    <property type="match status" value="1"/>
</dbReference>
<feature type="active site" evidence="2">
    <location>
        <position position="106"/>
    </location>
</feature>
<dbReference type="RefSeq" id="XP_020104115.1">
    <property type="nucleotide sequence ID" value="XM_020248526.1"/>
</dbReference>
<dbReference type="Pfam" id="PF14543">
    <property type="entry name" value="TAXi_N"/>
    <property type="match status" value="1"/>
</dbReference>
<dbReference type="SUPFAM" id="SSF50630">
    <property type="entry name" value="Acid proteases"/>
    <property type="match status" value="1"/>
</dbReference>
<dbReference type="PANTHER" id="PTHR13683:SF839">
    <property type="entry name" value="ASPARTYL PROTEASE AED3-LIKE"/>
    <property type="match status" value="1"/>
</dbReference>
<dbReference type="GO" id="GO:0006508">
    <property type="term" value="P:proteolysis"/>
    <property type="evidence" value="ECO:0007669"/>
    <property type="project" value="InterPro"/>
</dbReference>
<protein>
    <submittedName>
        <fullName evidence="6">Aspartyl protease 25-like</fullName>
    </submittedName>
</protein>
<name>A0A6P5GFH6_ANACO</name>
<evidence type="ECO:0000313" key="6">
    <source>
        <dbReference type="RefSeq" id="XP_020104115.1"/>
    </source>
</evidence>
<evidence type="ECO:0000256" key="1">
    <source>
        <dbReference type="ARBA" id="ARBA00007447"/>
    </source>
</evidence>
<dbReference type="InterPro" id="IPR032799">
    <property type="entry name" value="TAXi_C"/>
</dbReference>
<dbReference type="Gramene" id="Aco004033.1.mrna1">
    <property type="protein sequence ID" value="Aco004033.1.mrna1.cds1"/>
    <property type="gene ID" value="Aco004033.1.path1"/>
</dbReference>
<keyword evidence="3" id="KW-0732">Signal</keyword>
<evidence type="ECO:0000313" key="5">
    <source>
        <dbReference type="Proteomes" id="UP000515123"/>
    </source>
</evidence>
<dbReference type="Gene3D" id="2.40.70.10">
    <property type="entry name" value="Acid Proteases"/>
    <property type="match status" value="2"/>
</dbReference>
<dbReference type="Pfam" id="PF14541">
    <property type="entry name" value="TAXi_C"/>
    <property type="match status" value="1"/>
</dbReference>
<gene>
    <name evidence="6" type="primary">LOC109721109</name>
</gene>
<feature type="domain" description="Peptidase A1" evidence="4">
    <location>
        <begin position="88"/>
        <end position="434"/>
    </location>
</feature>
<reference evidence="5" key="1">
    <citation type="journal article" date="2015" name="Nat. Genet.">
        <title>The pineapple genome and the evolution of CAM photosynthesis.</title>
        <authorList>
            <person name="Ming R."/>
            <person name="VanBuren R."/>
            <person name="Wai C.M."/>
            <person name="Tang H."/>
            <person name="Schatz M.C."/>
            <person name="Bowers J.E."/>
            <person name="Lyons E."/>
            <person name="Wang M.L."/>
            <person name="Chen J."/>
            <person name="Biggers E."/>
            <person name="Zhang J."/>
            <person name="Huang L."/>
            <person name="Zhang L."/>
            <person name="Miao W."/>
            <person name="Zhang J."/>
            <person name="Ye Z."/>
            <person name="Miao C."/>
            <person name="Lin Z."/>
            <person name="Wang H."/>
            <person name="Zhou H."/>
            <person name="Yim W.C."/>
            <person name="Priest H.D."/>
            <person name="Zheng C."/>
            <person name="Woodhouse M."/>
            <person name="Edger P.P."/>
            <person name="Guyot R."/>
            <person name="Guo H.B."/>
            <person name="Guo H."/>
            <person name="Zheng G."/>
            <person name="Singh R."/>
            <person name="Sharma A."/>
            <person name="Min X."/>
            <person name="Zheng Y."/>
            <person name="Lee H."/>
            <person name="Gurtowski J."/>
            <person name="Sedlazeck F.J."/>
            <person name="Harkess A."/>
            <person name="McKain M.R."/>
            <person name="Liao Z."/>
            <person name="Fang J."/>
            <person name="Liu J."/>
            <person name="Zhang X."/>
            <person name="Zhang Q."/>
            <person name="Hu W."/>
            <person name="Qin Y."/>
            <person name="Wang K."/>
            <person name="Chen L.Y."/>
            <person name="Shirley N."/>
            <person name="Lin Y.R."/>
            <person name="Liu L.Y."/>
            <person name="Hernandez A.G."/>
            <person name="Wright C.L."/>
            <person name="Bulone V."/>
            <person name="Tuskan G.A."/>
            <person name="Heath K."/>
            <person name="Zee F."/>
            <person name="Moore P.H."/>
            <person name="Sunkar R."/>
            <person name="Leebens-Mack J.H."/>
            <person name="Mockler T."/>
            <person name="Bennetzen J.L."/>
            <person name="Freeling M."/>
            <person name="Sankoff D."/>
            <person name="Paterson A.H."/>
            <person name="Zhu X."/>
            <person name="Yang X."/>
            <person name="Smith J.A."/>
            <person name="Cushman J.C."/>
            <person name="Paull R.E."/>
            <person name="Yu Q."/>
        </authorList>
    </citation>
    <scope>NUCLEOTIDE SEQUENCE [LARGE SCALE GENOMIC DNA]</scope>
    <source>
        <strain evidence="5">cv. F153</strain>
    </source>
</reference>
<dbReference type="GO" id="GO:0004190">
    <property type="term" value="F:aspartic-type endopeptidase activity"/>
    <property type="evidence" value="ECO:0007669"/>
    <property type="project" value="InterPro"/>
</dbReference>
<dbReference type="InterPro" id="IPR001461">
    <property type="entry name" value="Aspartic_peptidase_A1"/>
</dbReference>
<sequence>MATSNILPNYLLLLFFLLFYFSASTAIDIQIHHSTPPSSADSPLSSILQLARSADPARLSLLFSQKKTSGGTSVPIASGQNLLQTPSYVLRASLGSPPQALLLSLDTGSDSAWLPCSPCSSCTPAAPPFSPSNSSSFSPLPCSSPLCPLLNAASQPPCYAPSSSPCSYSQSYADSSFTAALSRDSLRLALDVIPNYVFGCVTSVAGPTIPKQGLLGLGRGPLSLLSQTGDLYKGVFSYCLPSYKSYYFSGSLRLGPAGQPHYARFTPLLKNPHRPSLYYVNMTGISVGRVKVVVPGQPGAFGFDPATGAGTVVDSGTVVSRFTAPIYAALREEFRRQVNASGAGGFSSLGVFDTCFSTDEVGATPPITLHMDGGVDLTLPVESTLIHSSATPLACLAMAEAPPNVNAVVNVLANLQQQNLRVVLDVANSRVGFARELCN</sequence>
<proteinExistence type="inferred from homology"/>
<feature type="chain" id="PRO_5028145124" evidence="3">
    <location>
        <begin position="27"/>
        <end position="439"/>
    </location>
</feature>
<accession>A0A6P5GFH6</accession>
<keyword evidence="5" id="KW-1185">Reference proteome</keyword>
<feature type="active site" evidence="2">
    <location>
        <position position="314"/>
    </location>
</feature>